<dbReference type="EMBL" id="AYUF01000491">
    <property type="protein sequence ID" value="ETK01134.1"/>
    <property type="molecule type" value="Genomic_DNA"/>
</dbReference>
<protein>
    <recommendedName>
        <fullName evidence="4">DUF4292 domain-containing protein</fullName>
    </recommendedName>
</protein>
<dbReference type="InterPro" id="IPR025634">
    <property type="entry name" value="DUF4292"/>
</dbReference>
<proteinExistence type="predicted"/>
<dbReference type="Proteomes" id="UP000018837">
    <property type="component" value="Unassembled WGS sequence"/>
</dbReference>
<dbReference type="PROSITE" id="PS51257">
    <property type="entry name" value="PROKAR_LIPOPROTEIN"/>
    <property type="match status" value="1"/>
</dbReference>
<dbReference type="AlphaFoldDB" id="W2C1R4"/>
<evidence type="ECO:0000313" key="3">
    <source>
        <dbReference type="Proteomes" id="UP000018837"/>
    </source>
</evidence>
<keyword evidence="1" id="KW-0732">Signal</keyword>
<sequence length="285" mass="32990">MNRATTNLRALALSSVLLAMTLAGCRTTRSAATKADKAVAEALSEAEYVQQVGRLSTPDYRTLTATMYVELNPDTKDEMSSRARLKIIRGRCLQISITPLAGIELFRLEVSRDSVKIIDRMGRRYAAEPIDEIKKQIPAYAKADFPYDFHYEHLEALLTDRLFTPDGEAFSMDRFQQQRLLLGARRFRAKDTERMTYDFTTDSRARLIATEIIFPFLELKWNYSRFQTVGGRPFPLYMEAEVEGVNKLWIRFDKVETDVPVEMFFPIPDNYKRITLKQLWRMISL</sequence>
<comment type="caution">
    <text evidence="2">The sequence shown here is derived from an EMBL/GenBank/DDBJ whole genome shotgun (WGS) entry which is preliminary data.</text>
</comment>
<organism evidence="2 3">
    <name type="scientific">Tannerella sp. oral taxon BU063 isolate Cell 2</name>
    <dbReference type="NCBI Taxonomy" id="1411148"/>
    <lineage>
        <taxon>Bacteria</taxon>
        <taxon>Pseudomonadati</taxon>
        <taxon>Bacteroidota</taxon>
        <taxon>Bacteroidia</taxon>
        <taxon>Bacteroidales</taxon>
        <taxon>Tannerellaceae</taxon>
        <taxon>Tannerella</taxon>
    </lineage>
</organism>
<evidence type="ECO:0008006" key="4">
    <source>
        <dbReference type="Google" id="ProtNLM"/>
    </source>
</evidence>
<feature type="signal peptide" evidence="1">
    <location>
        <begin position="1"/>
        <end position="19"/>
    </location>
</feature>
<gene>
    <name evidence="2" type="ORF">N425_11615</name>
</gene>
<evidence type="ECO:0000313" key="2">
    <source>
        <dbReference type="EMBL" id="ETK01134.1"/>
    </source>
</evidence>
<accession>W2C1R4</accession>
<feature type="chain" id="PRO_5004812340" description="DUF4292 domain-containing protein" evidence="1">
    <location>
        <begin position="20"/>
        <end position="285"/>
    </location>
</feature>
<evidence type="ECO:0000256" key="1">
    <source>
        <dbReference type="SAM" id="SignalP"/>
    </source>
</evidence>
<dbReference type="Pfam" id="PF14125">
    <property type="entry name" value="DUF4292"/>
    <property type="match status" value="1"/>
</dbReference>
<reference evidence="2 3" key="1">
    <citation type="submission" date="2013-11" db="EMBL/GenBank/DDBJ databases">
        <title>Single cell genomics of uncultured Tannerella BU063 (oral taxon 286).</title>
        <authorList>
            <person name="Beall C.J."/>
            <person name="Campbell A.G."/>
            <person name="Griffen A.L."/>
            <person name="Podar M."/>
            <person name="Leys E.J."/>
        </authorList>
    </citation>
    <scope>NUCLEOTIDE SEQUENCE [LARGE SCALE GENOMIC DNA]</scope>
    <source>
        <strain evidence="2">Cell 2</strain>
    </source>
</reference>
<dbReference type="PATRIC" id="fig|1411148.3.peg.1906"/>
<name>W2C1R4_9BACT</name>